<accession>A0ABV9SJ83</accession>
<sequence>MPQSCMPAPAFASPIAPSADPRAARGIRHPLSCIVTIGLCAVVAGARSFAAIGQWAAHAPQHTLARLGARTVCPALGLRRAPSTDTIRRVLTRLDPARLTAPADAGRAPFLALDGKTLRGSALDEAGPAHLLAAMTAEGHVAAQVRVDAKDSEIAHVAELLTDLDTRGVIVSGDALHTQRPTARYLVEQAGAHYVLQIKGNQPRLHAQAKGLPWAQAPVLVRTRQLGHGRRETRTAKVLATGGLQFPHARQVIRIIRTSTEITTGKTRRRTAYAVTGLDTARAGPELLERLIRRHWRIEALHYLRDTAFGEDASRVRCGHAPQNMAMLRNLAIPVLAALGNCRWISEAIRWVSYDAFNRPLDLIGLP</sequence>
<feature type="domain" description="H repeat-associated protein N-terminal" evidence="2">
    <location>
        <begin position="20"/>
        <end position="100"/>
    </location>
</feature>
<evidence type="ECO:0000259" key="1">
    <source>
        <dbReference type="Pfam" id="PF01609"/>
    </source>
</evidence>
<dbReference type="InterPro" id="IPR032806">
    <property type="entry name" value="YbfD_N"/>
</dbReference>
<gene>
    <name evidence="3" type="ORF">ACFPCZ_06925</name>
</gene>
<evidence type="ECO:0000259" key="2">
    <source>
        <dbReference type="Pfam" id="PF13808"/>
    </source>
</evidence>
<dbReference type="Proteomes" id="UP001595858">
    <property type="component" value="Unassembled WGS sequence"/>
</dbReference>
<dbReference type="RefSeq" id="WP_344139975.1">
    <property type="nucleotide sequence ID" value="NZ_BAAAQI010000001.1"/>
</dbReference>
<proteinExistence type="predicted"/>
<dbReference type="InterPro" id="IPR002559">
    <property type="entry name" value="Transposase_11"/>
</dbReference>
<dbReference type="PANTHER" id="PTHR30298">
    <property type="entry name" value="H REPEAT-ASSOCIATED PREDICTED TRANSPOSASE"/>
    <property type="match status" value="1"/>
</dbReference>
<dbReference type="EMBL" id="JBHSIY010000006">
    <property type="protein sequence ID" value="MFC4866359.1"/>
    <property type="molecule type" value="Genomic_DNA"/>
</dbReference>
<reference evidence="4" key="1">
    <citation type="journal article" date="2019" name="Int. J. Syst. Evol. Microbiol.">
        <title>The Global Catalogue of Microorganisms (GCM) 10K type strain sequencing project: providing services to taxonomists for standard genome sequencing and annotation.</title>
        <authorList>
            <consortium name="The Broad Institute Genomics Platform"/>
            <consortium name="The Broad Institute Genome Sequencing Center for Infectious Disease"/>
            <person name="Wu L."/>
            <person name="Ma J."/>
        </authorList>
    </citation>
    <scope>NUCLEOTIDE SEQUENCE [LARGE SCALE GENOMIC DNA]</scope>
    <source>
        <strain evidence="4">CGMCC 4.7304</strain>
    </source>
</reference>
<dbReference type="Pfam" id="PF13808">
    <property type="entry name" value="DDE_Tnp_1_assoc"/>
    <property type="match status" value="1"/>
</dbReference>
<feature type="domain" description="Transposase IS4-like" evidence="1">
    <location>
        <begin position="130"/>
        <end position="333"/>
    </location>
</feature>
<organism evidence="3 4">
    <name type="scientific">Streptomonospora arabica</name>
    <dbReference type="NCBI Taxonomy" id="412417"/>
    <lineage>
        <taxon>Bacteria</taxon>
        <taxon>Bacillati</taxon>
        <taxon>Actinomycetota</taxon>
        <taxon>Actinomycetes</taxon>
        <taxon>Streptosporangiales</taxon>
        <taxon>Nocardiopsidaceae</taxon>
        <taxon>Streptomonospora</taxon>
    </lineage>
</organism>
<evidence type="ECO:0000313" key="4">
    <source>
        <dbReference type="Proteomes" id="UP001595858"/>
    </source>
</evidence>
<keyword evidence="4" id="KW-1185">Reference proteome</keyword>
<dbReference type="Pfam" id="PF01609">
    <property type="entry name" value="DDE_Tnp_1"/>
    <property type="match status" value="1"/>
</dbReference>
<dbReference type="PANTHER" id="PTHR30298:SF0">
    <property type="entry name" value="PROTEIN YBFL-RELATED"/>
    <property type="match status" value="1"/>
</dbReference>
<dbReference type="NCBIfam" id="NF033564">
    <property type="entry name" value="transpos_ISAs1"/>
    <property type="match status" value="1"/>
</dbReference>
<dbReference type="InterPro" id="IPR051698">
    <property type="entry name" value="Transposase_11-like"/>
</dbReference>
<protein>
    <submittedName>
        <fullName evidence="3">ISAs1 family transposase</fullName>
    </submittedName>
</protein>
<dbReference type="InterPro" id="IPR047647">
    <property type="entry name" value="ISAs1_transpos"/>
</dbReference>
<name>A0ABV9SJ83_9ACTN</name>
<comment type="caution">
    <text evidence="3">The sequence shown here is derived from an EMBL/GenBank/DDBJ whole genome shotgun (WGS) entry which is preliminary data.</text>
</comment>
<evidence type="ECO:0000313" key="3">
    <source>
        <dbReference type="EMBL" id="MFC4866359.1"/>
    </source>
</evidence>